<evidence type="ECO:0000313" key="4">
    <source>
        <dbReference type="Proteomes" id="UP000559027"/>
    </source>
</evidence>
<dbReference type="CDD" id="cd00882">
    <property type="entry name" value="Ras_like_GTPase"/>
    <property type="match status" value="1"/>
</dbReference>
<protein>
    <recommendedName>
        <fullName evidence="2">G domain-containing protein</fullName>
    </recommendedName>
</protein>
<dbReference type="SUPFAM" id="SSF52540">
    <property type="entry name" value="P-loop containing nucleoside triphosphate hydrolases"/>
    <property type="match status" value="1"/>
</dbReference>
<feature type="compositionally biased region" description="Low complexity" evidence="1">
    <location>
        <begin position="19"/>
        <end position="32"/>
    </location>
</feature>
<comment type="caution">
    <text evidence="3">The sequence shown here is derived from an EMBL/GenBank/DDBJ whole genome shotgun (WGS) entry which is preliminary data.</text>
</comment>
<dbReference type="EMBL" id="JAACJO010000020">
    <property type="protein sequence ID" value="KAF5348290.1"/>
    <property type="molecule type" value="Genomic_DNA"/>
</dbReference>
<proteinExistence type="predicted"/>
<feature type="domain" description="G" evidence="2">
    <location>
        <begin position="46"/>
        <end position="168"/>
    </location>
</feature>
<dbReference type="Pfam" id="PF01926">
    <property type="entry name" value="MMR_HSR1"/>
    <property type="match status" value="1"/>
</dbReference>
<sequence length="252" mass="27935">MFIFPGGFSQRTSGRLPQESSTSEMSAKSSPEPHAQHSDPPNDFKHVMIVGHRGAGKSSLVNMLLDEERAGTSSNAQSHTKENTSYNLTVYQEHVALWDTVGLDLAPNPDAPSLLYVPNGQVSVVVFVLSKTITGVEEARKYWKPVQEATQETNLKNYGKKVPVILVVTGLENENPDSKENNLDGWWNKNGQLFRDQGITPDEFACVTAQRGKFQPQMGRHVNDPRYRASREKVLWLIAKCINGLEGQASIS</sequence>
<dbReference type="AlphaFoldDB" id="A0A8H5CUQ8"/>
<feature type="compositionally biased region" description="Basic and acidic residues" evidence="1">
    <location>
        <begin position="34"/>
        <end position="44"/>
    </location>
</feature>
<dbReference type="PANTHER" id="PTHR42714">
    <property type="entry name" value="TRNA MODIFICATION GTPASE GTPBP3"/>
    <property type="match status" value="1"/>
</dbReference>
<dbReference type="GO" id="GO:0005525">
    <property type="term" value="F:GTP binding"/>
    <property type="evidence" value="ECO:0007669"/>
    <property type="project" value="InterPro"/>
</dbReference>
<dbReference type="GO" id="GO:0030488">
    <property type="term" value="P:tRNA methylation"/>
    <property type="evidence" value="ECO:0007669"/>
    <property type="project" value="TreeGrafter"/>
</dbReference>
<gene>
    <name evidence="3" type="ORF">D9756_010517</name>
</gene>
<dbReference type="InterPro" id="IPR027417">
    <property type="entry name" value="P-loop_NTPase"/>
</dbReference>
<dbReference type="Gene3D" id="3.40.50.300">
    <property type="entry name" value="P-loop containing nucleotide triphosphate hydrolases"/>
    <property type="match status" value="1"/>
</dbReference>
<dbReference type="GO" id="GO:0002098">
    <property type="term" value="P:tRNA wobble uridine modification"/>
    <property type="evidence" value="ECO:0007669"/>
    <property type="project" value="TreeGrafter"/>
</dbReference>
<organism evidence="3 4">
    <name type="scientific">Leucocoprinus leucothites</name>
    <dbReference type="NCBI Taxonomy" id="201217"/>
    <lineage>
        <taxon>Eukaryota</taxon>
        <taxon>Fungi</taxon>
        <taxon>Dikarya</taxon>
        <taxon>Basidiomycota</taxon>
        <taxon>Agaricomycotina</taxon>
        <taxon>Agaricomycetes</taxon>
        <taxon>Agaricomycetidae</taxon>
        <taxon>Agaricales</taxon>
        <taxon>Agaricineae</taxon>
        <taxon>Agaricaceae</taxon>
        <taxon>Leucocoprinus</taxon>
    </lineage>
</organism>
<evidence type="ECO:0000256" key="1">
    <source>
        <dbReference type="SAM" id="MobiDB-lite"/>
    </source>
</evidence>
<dbReference type="GO" id="GO:0005737">
    <property type="term" value="C:cytoplasm"/>
    <property type="evidence" value="ECO:0007669"/>
    <property type="project" value="TreeGrafter"/>
</dbReference>
<evidence type="ECO:0000313" key="3">
    <source>
        <dbReference type="EMBL" id="KAF5348290.1"/>
    </source>
</evidence>
<dbReference type="OrthoDB" id="2411449at2759"/>
<dbReference type="PANTHER" id="PTHR42714:SF2">
    <property type="entry name" value="TRNA MODIFICATION GTPASE GTPBP3, MITOCHONDRIAL"/>
    <property type="match status" value="1"/>
</dbReference>
<evidence type="ECO:0000259" key="2">
    <source>
        <dbReference type="Pfam" id="PF01926"/>
    </source>
</evidence>
<reference evidence="3 4" key="1">
    <citation type="journal article" date="2020" name="ISME J.">
        <title>Uncovering the hidden diversity of litter-decomposition mechanisms in mushroom-forming fungi.</title>
        <authorList>
            <person name="Floudas D."/>
            <person name="Bentzer J."/>
            <person name="Ahren D."/>
            <person name="Johansson T."/>
            <person name="Persson P."/>
            <person name="Tunlid A."/>
        </authorList>
    </citation>
    <scope>NUCLEOTIDE SEQUENCE [LARGE SCALE GENOMIC DNA]</scope>
    <source>
        <strain evidence="3 4">CBS 146.42</strain>
    </source>
</reference>
<dbReference type="Proteomes" id="UP000559027">
    <property type="component" value="Unassembled WGS sequence"/>
</dbReference>
<accession>A0A8H5CUQ8</accession>
<feature type="region of interest" description="Disordered" evidence="1">
    <location>
        <begin position="1"/>
        <end position="44"/>
    </location>
</feature>
<name>A0A8H5CUQ8_9AGAR</name>
<keyword evidence="4" id="KW-1185">Reference proteome</keyword>
<dbReference type="InterPro" id="IPR006073">
    <property type="entry name" value="GTP-bd"/>
</dbReference>